<feature type="transmembrane region" description="Helical" evidence="13">
    <location>
        <begin position="211"/>
        <end position="236"/>
    </location>
</feature>
<organism evidence="14 15">
    <name type="scientific">Sporothrix epigloea</name>
    <dbReference type="NCBI Taxonomy" id="1892477"/>
    <lineage>
        <taxon>Eukaryota</taxon>
        <taxon>Fungi</taxon>
        <taxon>Dikarya</taxon>
        <taxon>Ascomycota</taxon>
        <taxon>Pezizomycotina</taxon>
        <taxon>Sordariomycetes</taxon>
        <taxon>Sordariomycetidae</taxon>
        <taxon>Ophiostomatales</taxon>
        <taxon>Ophiostomataceae</taxon>
        <taxon>Sporothrix</taxon>
    </lineage>
</organism>
<name>A0ABP0DUY2_9PEZI</name>
<gene>
    <name evidence="14" type="primary">GPI14</name>
    <name evidence="14" type="ORF">SEPCBS57363_004954</name>
</gene>
<dbReference type="Proteomes" id="UP001642501">
    <property type="component" value="Unassembled WGS sequence"/>
</dbReference>
<proteinExistence type="inferred from homology"/>
<sequence>MASPAAIRRQMPQQEARQNRSAVNAFFGNAAAVYGAAAALRVVLLVYGLWQDAHSPVKYTDIDYLVFTDAARFVAQGASSSSSSSSSSSGGVHGSLYDRETYRYTPLLAWLLLPTAAEHSGVLGQMLFASGKILFAVADLVAGRLLEQVLRERLAGKSADAATTARVYASVWLLNPMVAAISTRGSAEGLLGALVAALLWAVQVARQPLLAGLLLGAGVHLKIYPFIYAPAIVWWMDADNTRASQRKPGSTRAAKSQIKTASSYPIPSIWTFLSPARLKLASASLVTFVGLNMAMYSLYGFPFLQHTYLHHVTRIDHRHNFSPYNTQLYLSSAAAATPKTSNASSQTMSAGASALVWLPAVESLAFVPQLLLATVLLPFVLAKKDLPATMLAQTFAFVAFNKVCTSQYFLWYMVLLPVYLPQSSFVHSPRKGVLALVLWVAGQAAWLQQGFLLEFLGQSTFVPGLWLASLGFFLVNCWILGVIVTDVAAEHVEEGEKAAKKSS</sequence>
<evidence type="ECO:0000256" key="11">
    <source>
        <dbReference type="ARBA" id="ARBA00023136"/>
    </source>
</evidence>
<dbReference type="PANTHER" id="PTHR12886">
    <property type="entry name" value="PIG-M MANNOSYLTRANSFERASE"/>
    <property type="match status" value="1"/>
</dbReference>
<comment type="function">
    <text evidence="12 13">Mannosyltransferase involved in glycosylphosphatidylinositol-anchor biosynthesis. Transfers the first alpha-1,4-mannose to GlcN-acyl-PI during GPI precursor assembly. Required for cell wall integrity.</text>
</comment>
<keyword evidence="8 13" id="KW-0812">Transmembrane</keyword>
<evidence type="ECO:0000256" key="4">
    <source>
        <dbReference type="ARBA" id="ARBA00013797"/>
    </source>
</evidence>
<comment type="pathway">
    <text evidence="2 13">Glycolipid biosynthesis; glycosylphosphatidylinositol-anchor biosynthesis.</text>
</comment>
<dbReference type="EC" id="2.4.1.-" evidence="13"/>
<evidence type="ECO:0000256" key="10">
    <source>
        <dbReference type="ARBA" id="ARBA00022989"/>
    </source>
</evidence>
<dbReference type="PANTHER" id="PTHR12886:SF0">
    <property type="entry name" value="GPI MANNOSYLTRANSFERASE 1"/>
    <property type="match status" value="1"/>
</dbReference>
<feature type="transmembrane region" description="Helical" evidence="13">
    <location>
        <begin position="363"/>
        <end position="382"/>
    </location>
</feature>
<dbReference type="Pfam" id="PF05007">
    <property type="entry name" value="Mannosyl_trans"/>
    <property type="match status" value="1"/>
</dbReference>
<evidence type="ECO:0000256" key="9">
    <source>
        <dbReference type="ARBA" id="ARBA00022824"/>
    </source>
</evidence>
<dbReference type="InterPro" id="IPR007704">
    <property type="entry name" value="PIG-M"/>
</dbReference>
<evidence type="ECO:0000256" key="8">
    <source>
        <dbReference type="ARBA" id="ARBA00022692"/>
    </source>
</evidence>
<reference evidence="14 15" key="1">
    <citation type="submission" date="2024-01" db="EMBL/GenBank/DDBJ databases">
        <authorList>
            <person name="Allen C."/>
            <person name="Tagirdzhanova G."/>
        </authorList>
    </citation>
    <scope>NUCLEOTIDE SEQUENCE [LARGE SCALE GENOMIC DNA]</scope>
    <source>
        <strain evidence="14 15">CBS 573.63</strain>
    </source>
</reference>
<evidence type="ECO:0000256" key="13">
    <source>
        <dbReference type="RuleBase" id="RU365064"/>
    </source>
</evidence>
<evidence type="ECO:0000313" key="15">
    <source>
        <dbReference type="Proteomes" id="UP001642501"/>
    </source>
</evidence>
<accession>A0ABP0DUY2</accession>
<feature type="transmembrane region" description="Helical" evidence="13">
    <location>
        <begin position="394"/>
        <end position="420"/>
    </location>
</feature>
<keyword evidence="5 13" id="KW-0337">GPI-anchor biosynthesis</keyword>
<dbReference type="EMBL" id="CAWUOM010000100">
    <property type="protein sequence ID" value="CAK7272085.1"/>
    <property type="molecule type" value="Genomic_DNA"/>
</dbReference>
<keyword evidence="10 13" id="KW-1133">Transmembrane helix</keyword>
<comment type="caution">
    <text evidence="14">The sequence shown here is derived from an EMBL/GenBank/DDBJ whole genome shotgun (WGS) entry which is preliminary data.</text>
</comment>
<evidence type="ECO:0000256" key="7">
    <source>
        <dbReference type="ARBA" id="ARBA00022679"/>
    </source>
</evidence>
<dbReference type="GO" id="GO:0016757">
    <property type="term" value="F:glycosyltransferase activity"/>
    <property type="evidence" value="ECO:0007669"/>
    <property type="project" value="UniProtKB-KW"/>
</dbReference>
<feature type="transmembrane region" description="Helical" evidence="13">
    <location>
        <begin position="432"/>
        <end position="453"/>
    </location>
</feature>
<evidence type="ECO:0000256" key="3">
    <source>
        <dbReference type="ARBA" id="ARBA00011071"/>
    </source>
</evidence>
<feature type="transmembrane region" description="Helical" evidence="13">
    <location>
        <begin position="280"/>
        <end position="299"/>
    </location>
</feature>
<evidence type="ECO:0000256" key="12">
    <source>
        <dbReference type="ARBA" id="ARBA00025399"/>
    </source>
</evidence>
<comment type="similarity">
    <text evidence="3 13">Belongs to the PIGM family.</text>
</comment>
<keyword evidence="7 13" id="KW-0808">Transferase</keyword>
<keyword evidence="15" id="KW-1185">Reference proteome</keyword>
<feature type="transmembrane region" description="Helical" evidence="13">
    <location>
        <begin position="187"/>
        <end position="205"/>
    </location>
</feature>
<keyword evidence="11 13" id="KW-0472">Membrane</keyword>
<evidence type="ECO:0000256" key="1">
    <source>
        <dbReference type="ARBA" id="ARBA00004477"/>
    </source>
</evidence>
<comment type="subcellular location">
    <subcellularLocation>
        <location evidence="1 13">Endoplasmic reticulum membrane</location>
        <topology evidence="1 13">Multi-pass membrane protein</topology>
    </subcellularLocation>
</comment>
<evidence type="ECO:0000256" key="6">
    <source>
        <dbReference type="ARBA" id="ARBA00022676"/>
    </source>
</evidence>
<evidence type="ECO:0000313" key="14">
    <source>
        <dbReference type="EMBL" id="CAK7272085.1"/>
    </source>
</evidence>
<keyword evidence="6 13" id="KW-0328">Glycosyltransferase</keyword>
<evidence type="ECO:0000256" key="2">
    <source>
        <dbReference type="ARBA" id="ARBA00004687"/>
    </source>
</evidence>
<feature type="transmembrane region" description="Helical" evidence="13">
    <location>
        <begin position="465"/>
        <end position="484"/>
    </location>
</feature>
<protein>
    <recommendedName>
        <fullName evidence="4 13">GPI mannosyltransferase 1</fullName>
        <ecNumber evidence="13">2.4.1.-</ecNumber>
    </recommendedName>
    <alternativeName>
        <fullName evidence="13">GPI mannosyltransferase I</fullName>
    </alternativeName>
</protein>
<evidence type="ECO:0000256" key="5">
    <source>
        <dbReference type="ARBA" id="ARBA00022502"/>
    </source>
</evidence>
<keyword evidence="9 13" id="KW-0256">Endoplasmic reticulum</keyword>
<feature type="transmembrane region" description="Helical" evidence="13">
    <location>
        <begin position="21"/>
        <end position="50"/>
    </location>
</feature>